<sequence>MNWFQSFVRCPVVVEALSLPEDVVESNRRQSEYLPINHIGVRNRHGANVCERREDDDEKDNEEDAVLLWHNCRTGADMVGGQADVDGRCAELT</sequence>
<dbReference type="Proteomes" id="UP000033710">
    <property type="component" value="Unassembled WGS sequence"/>
</dbReference>
<name>A0A0F2MKJ5_SPOSC</name>
<comment type="caution">
    <text evidence="1">The sequence shown here is derived from an EMBL/GenBank/DDBJ whole genome shotgun (WGS) entry which is preliminary data.</text>
</comment>
<proteinExistence type="predicted"/>
<dbReference type="VEuPathDB" id="FungiDB:SPSK_06784"/>
<dbReference type="GeneID" id="27668757"/>
<dbReference type="AlphaFoldDB" id="A0A0F2MKJ5"/>
<reference evidence="1 2" key="2">
    <citation type="journal article" date="2015" name="Eukaryot. Cell">
        <title>Asexual propagation of a virulent clone complex in a human and feline outbreak of sporotrichosis.</title>
        <authorList>
            <person name="Teixeira Mde M."/>
            <person name="Rodrigues A.M."/>
            <person name="Tsui C.K."/>
            <person name="de Almeida L.G."/>
            <person name="Van Diepeningen A.D."/>
            <person name="van den Ende B.G."/>
            <person name="Fernandes G.F."/>
            <person name="Kano R."/>
            <person name="Hamelin R.C."/>
            <person name="Lopes-Bezerra L.M."/>
            <person name="Vasconcelos A.T."/>
            <person name="de Hoog S."/>
            <person name="de Camargo Z.P."/>
            <person name="Felipe M.S."/>
        </authorList>
    </citation>
    <scope>NUCLEOTIDE SEQUENCE [LARGE SCALE GENOMIC DNA]</scope>
    <source>
        <strain evidence="1 2">1099-18</strain>
    </source>
</reference>
<protein>
    <submittedName>
        <fullName evidence="1">Uncharacterized protein</fullName>
    </submittedName>
</protein>
<dbReference type="EMBL" id="AXCR01000001">
    <property type="protein sequence ID" value="KJR89355.1"/>
    <property type="molecule type" value="Genomic_DNA"/>
</dbReference>
<accession>A0A0F2MKJ5</accession>
<evidence type="ECO:0000313" key="2">
    <source>
        <dbReference type="Proteomes" id="UP000033710"/>
    </source>
</evidence>
<reference evidence="1 2" key="1">
    <citation type="journal article" date="2014" name="BMC Genomics">
        <title>Comparative genomics of the major fungal agents of human and animal Sporotrichosis: Sporothrix schenckii and Sporothrix brasiliensis.</title>
        <authorList>
            <person name="Teixeira M.M."/>
            <person name="de Almeida L.G."/>
            <person name="Kubitschek-Barreira P."/>
            <person name="Alves F.L."/>
            <person name="Kioshima E.S."/>
            <person name="Abadio A.K."/>
            <person name="Fernandes L."/>
            <person name="Derengowski L.S."/>
            <person name="Ferreira K.S."/>
            <person name="Souza R.C."/>
            <person name="Ruiz J.C."/>
            <person name="de Andrade N.C."/>
            <person name="Paes H.C."/>
            <person name="Nicola A.M."/>
            <person name="Albuquerque P."/>
            <person name="Gerber A.L."/>
            <person name="Martins V.P."/>
            <person name="Peconick L.D."/>
            <person name="Neto A.V."/>
            <person name="Chaucanez C.B."/>
            <person name="Silva P.A."/>
            <person name="Cunha O.L."/>
            <person name="de Oliveira F.F."/>
            <person name="dos Santos T.C."/>
            <person name="Barros A.L."/>
            <person name="Soares M.A."/>
            <person name="de Oliveira L.M."/>
            <person name="Marini M.M."/>
            <person name="Villalobos-Duno H."/>
            <person name="Cunha M.M."/>
            <person name="de Hoog S."/>
            <person name="da Silveira J.F."/>
            <person name="Henrissat B."/>
            <person name="Nino-Vega G.A."/>
            <person name="Cisalpino P.S."/>
            <person name="Mora-Montes H.M."/>
            <person name="Almeida S.R."/>
            <person name="Stajich J.E."/>
            <person name="Lopes-Bezerra L.M."/>
            <person name="Vasconcelos A.T."/>
            <person name="Felipe M.S."/>
        </authorList>
    </citation>
    <scope>NUCLEOTIDE SEQUENCE [LARGE SCALE GENOMIC DNA]</scope>
    <source>
        <strain evidence="1 2">1099-18</strain>
    </source>
</reference>
<evidence type="ECO:0000313" key="1">
    <source>
        <dbReference type="EMBL" id="KJR89355.1"/>
    </source>
</evidence>
<organism evidence="1 2">
    <name type="scientific">Sporothrix schenckii 1099-18</name>
    <dbReference type="NCBI Taxonomy" id="1397361"/>
    <lineage>
        <taxon>Eukaryota</taxon>
        <taxon>Fungi</taxon>
        <taxon>Dikarya</taxon>
        <taxon>Ascomycota</taxon>
        <taxon>Pezizomycotina</taxon>
        <taxon>Sordariomycetes</taxon>
        <taxon>Sordariomycetidae</taxon>
        <taxon>Ophiostomatales</taxon>
        <taxon>Ophiostomataceae</taxon>
        <taxon>Sporothrix</taxon>
    </lineage>
</organism>
<gene>
    <name evidence="1" type="ORF">SPSK_06784</name>
</gene>
<dbReference type="RefSeq" id="XP_016592031.1">
    <property type="nucleotide sequence ID" value="XM_016733480.1"/>
</dbReference>
<dbReference type="KEGG" id="ssck:SPSK_06784"/>